<feature type="transmembrane region" description="Helical" evidence="8">
    <location>
        <begin position="159"/>
        <end position="177"/>
    </location>
</feature>
<reference evidence="9 10" key="1">
    <citation type="submission" date="2018-06" db="EMBL/GenBank/DDBJ databases">
        <title>Complete genome sequence of Paracoccus mutanolyticus strain RSP-02 isolated from cellulosic waste.</title>
        <authorList>
            <person name="Amrutha R.N."/>
            <person name="Shrivastav A."/>
            <person name="Buddana S.K."/>
            <person name="Deshpande U."/>
            <person name="Prakasham R.S."/>
        </authorList>
    </citation>
    <scope>NUCLEOTIDE SEQUENCE [LARGE SCALE GENOMIC DNA]</scope>
    <source>
        <strain evidence="9 10">RSP-02</strain>
    </source>
</reference>
<feature type="transmembrane region" description="Helical" evidence="8">
    <location>
        <begin position="79"/>
        <end position="99"/>
    </location>
</feature>
<dbReference type="InterPro" id="IPR052017">
    <property type="entry name" value="TSUP"/>
</dbReference>
<evidence type="ECO:0000256" key="5">
    <source>
        <dbReference type="ARBA" id="ARBA00022692"/>
    </source>
</evidence>
<evidence type="ECO:0000256" key="1">
    <source>
        <dbReference type="ARBA" id="ARBA00004651"/>
    </source>
</evidence>
<evidence type="ECO:0000313" key="10">
    <source>
        <dbReference type="Proteomes" id="UP000249922"/>
    </source>
</evidence>
<feature type="transmembrane region" description="Helical" evidence="8">
    <location>
        <begin position="105"/>
        <end position="124"/>
    </location>
</feature>
<protein>
    <recommendedName>
        <fullName evidence="8">Probable membrane transporter protein</fullName>
    </recommendedName>
</protein>
<feature type="transmembrane region" description="Helical" evidence="8">
    <location>
        <begin position="189"/>
        <end position="212"/>
    </location>
</feature>
<dbReference type="PANTHER" id="PTHR30269">
    <property type="entry name" value="TRANSMEMBRANE PROTEIN YFCA"/>
    <property type="match status" value="1"/>
</dbReference>
<dbReference type="EMBL" id="CP030239">
    <property type="protein sequence ID" value="AWX93411.1"/>
    <property type="molecule type" value="Genomic_DNA"/>
</dbReference>
<name>A0ABM6WS02_9RHOB</name>
<comment type="subcellular location">
    <subcellularLocation>
        <location evidence="1 8">Cell membrane</location>
        <topology evidence="1 8">Multi-pass membrane protein</topology>
    </subcellularLocation>
</comment>
<dbReference type="Pfam" id="PF01925">
    <property type="entry name" value="TauE"/>
    <property type="match status" value="1"/>
</dbReference>
<dbReference type="InterPro" id="IPR002781">
    <property type="entry name" value="TM_pro_TauE-like"/>
</dbReference>
<keyword evidence="4 8" id="KW-1003">Cell membrane</keyword>
<evidence type="ECO:0000256" key="3">
    <source>
        <dbReference type="ARBA" id="ARBA00022448"/>
    </source>
</evidence>
<evidence type="ECO:0000256" key="8">
    <source>
        <dbReference type="RuleBase" id="RU363041"/>
    </source>
</evidence>
<keyword evidence="5 8" id="KW-0812">Transmembrane</keyword>
<accession>A0ABM6WS02</accession>
<evidence type="ECO:0000256" key="4">
    <source>
        <dbReference type="ARBA" id="ARBA00022475"/>
    </source>
</evidence>
<keyword evidence="6 8" id="KW-1133">Transmembrane helix</keyword>
<dbReference type="PANTHER" id="PTHR30269:SF0">
    <property type="entry name" value="MEMBRANE TRANSPORTER PROTEIN YFCA-RELATED"/>
    <property type="match status" value="1"/>
</dbReference>
<comment type="similarity">
    <text evidence="2 8">Belongs to the 4-toluene sulfonate uptake permease (TSUP) (TC 2.A.102) family.</text>
</comment>
<keyword evidence="7 8" id="KW-0472">Membrane</keyword>
<evidence type="ECO:0000256" key="7">
    <source>
        <dbReference type="ARBA" id="ARBA00023136"/>
    </source>
</evidence>
<organism evidence="9 10">
    <name type="scientific">Paracoccus mutanolyticus</name>
    <dbReference type="NCBI Taxonomy" id="1499308"/>
    <lineage>
        <taxon>Bacteria</taxon>
        <taxon>Pseudomonadati</taxon>
        <taxon>Pseudomonadota</taxon>
        <taxon>Alphaproteobacteria</taxon>
        <taxon>Rhodobacterales</taxon>
        <taxon>Paracoccaceae</taxon>
        <taxon>Paracoccus</taxon>
    </lineage>
</organism>
<gene>
    <name evidence="9" type="ORF">DPM13_10750</name>
</gene>
<keyword evidence="3" id="KW-0813">Transport</keyword>
<proteinExistence type="inferred from homology"/>
<dbReference type="Proteomes" id="UP000249922">
    <property type="component" value="Chromosome"/>
</dbReference>
<sequence>MFELSLDLVLMLVAAAFAAGFVDAIAGGGGLISVPALMLAGIPPAQALATNKVQGAFGAATAAISYARRGLVDLRAQKGAAAVAFAGGLAGALCVAAIPTDLLRYLLPVLLIAIAVFFALKPGLNDLDRARRLSPGLFTASVVPLIAFYDGLLGPGTGAFLMLGFVMLAGYGILKATAHTKLLNFASNLGGLVAFAAVGKPLWLLGAAMAVARRGATLGAAQKAKTDFAFVLSQTPRARVTDEAGARFWHNMASSLRFR</sequence>
<keyword evidence="10" id="KW-1185">Reference proteome</keyword>
<evidence type="ECO:0000256" key="2">
    <source>
        <dbReference type="ARBA" id="ARBA00009142"/>
    </source>
</evidence>
<dbReference type="RefSeq" id="WP_112888000.1">
    <property type="nucleotide sequence ID" value="NZ_CP030239.1"/>
</dbReference>
<evidence type="ECO:0000313" key="9">
    <source>
        <dbReference type="EMBL" id="AWX93411.1"/>
    </source>
</evidence>
<evidence type="ECO:0000256" key="6">
    <source>
        <dbReference type="ARBA" id="ARBA00022989"/>
    </source>
</evidence>